<name>A0A975M3E9_9MICC</name>
<feature type="chain" id="PRO_5038526850" evidence="2">
    <location>
        <begin position="23"/>
        <end position="487"/>
    </location>
</feature>
<dbReference type="Proteomes" id="UP000676885">
    <property type="component" value="Chromosome"/>
</dbReference>
<protein>
    <submittedName>
        <fullName evidence="3">Alpha/beta hydrolase</fullName>
    </submittedName>
</protein>
<keyword evidence="3" id="KW-0378">Hydrolase</keyword>
<dbReference type="SUPFAM" id="SSF53474">
    <property type="entry name" value="alpha/beta-Hydrolases"/>
    <property type="match status" value="1"/>
</dbReference>
<sequence length="487" mass="50817">MRRLTSLGVAVSLALAAAPAMATAVEPAVTEAAVTELGGTLPGGATWAAELPQDWNGTLVLYSHGFRPGPDNPAWDPGFDSTAQALTDRGFAVASSSYAAPGWALGTAVADQLGTLAAFSSAAGEPARTIAFGTSMGGLVSSLIAETPDSGVDGAVSTCGLLGGGINLNNYQLDGIHALAELLLPGTALQLTGFRTAEEAGVTINALMGAVQQAQATPGGRARLALAAALMNTPTWFSGDTAPGRKDYAAQQEAQYNWLLQTIPFVVGSRVSIVQAADGDSGWNQGVDYGSLLWDSEQRGQVKALYRSAGLDLQGDLGTLTAAADIPPDPQALEWMDRTSTPHGELLMPVLTMHTLADILAPVEYMEEYEETVADAGAGRLLRQAYIERTGHCTFTDAERVAAVLAMDERLETGRWANLAEPRQLDRSAESLGLGEADFIRYRPAEFVNDREYPQIPGDEDGDGDGHGHGHGHGKGQGKGHGHGKGS</sequence>
<feature type="signal peptide" evidence="2">
    <location>
        <begin position="1"/>
        <end position="22"/>
    </location>
</feature>
<feature type="compositionally biased region" description="Basic residues" evidence="1">
    <location>
        <begin position="469"/>
        <end position="487"/>
    </location>
</feature>
<feature type="region of interest" description="Disordered" evidence="1">
    <location>
        <begin position="450"/>
        <end position="487"/>
    </location>
</feature>
<dbReference type="KEGG" id="ajg:KKR91_11785"/>
<organism evidence="3 4">
    <name type="scientific">Arthrobacter jiangjiafuii</name>
    <dbReference type="NCBI Taxonomy" id="2817475"/>
    <lineage>
        <taxon>Bacteria</taxon>
        <taxon>Bacillati</taxon>
        <taxon>Actinomycetota</taxon>
        <taxon>Actinomycetes</taxon>
        <taxon>Micrococcales</taxon>
        <taxon>Micrococcaceae</taxon>
        <taxon>Arthrobacter</taxon>
    </lineage>
</organism>
<evidence type="ECO:0000313" key="4">
    <source>
        <dbReference type="Proteomes" id="UP000676885"/>
    </source>
</evidence>
<proteinExistence type="predicted"/>
<reference evidence="3 4" key="1">
    <citation type="submission" date="2021-05" db="EMBL/GenBank/DDBJ databases">
        <title>Novel species in genus Arthrobacter.</title>
        <authorList>
            <person name="Zhang G."/>
        </authorList>
    </citation>
    <scope>NUCLEOTIDE SEQUENCE [LARGE SCALE GENOMIC DNA]</scope>
    <source>
        <strain evidence="4">zg-ZUI227</strain>
    </source>
</reference>
<dbReference type="EMBL" id="CP076022">
    <property type="protein sequence ID" value="QWC09177.1"/>
    <property type="molecule type" value="Genomic_DNA"/>
</dbReference>
<evidence type="ECO:0000256" key="1">
    <source>
        <dbReference type="SAM" id="MobiDB-lite"/>
    </source>
</evidence>
<dbReference type="AlphaFoldDB" id="A0A975M3E9"/>
<keyword evidence="4" id="KW-1185">Reference proteome</keyword>
<dbReference type="InterPro" id="IPR029058">
    <property type="entry name" value="AB_hydrolase_fold"/>
</dbReference>
<dbReference type="Gene3D" id="3.40.50.1820">
    <property type="entry name" value="alpha/beta hydrolase"/>
    <property type="match status" value="1"/>
</dbReference>
<keyword evidence="2" id="KW-0732">Signal</keyword>
<gene>
    <name evidence="3" type="ORF">KKR91_11785</name>
</gene>
<evidence type="ECO:0000256" key="2">
    <source>
        <dbReference type="SAM" id="SignalP"/>
    </source>
</evidence>
<evidence type="ECO:0000313" key="3">
    <source>
        <dbReference type="EMBL" id="QWC09177.1"/>
    </source>
</evidence>
<accession>A0A975M3E9</accession>
<dbReference type="GO" id="GO:0016787">
    <property type="term" value="F:hydrolase activity"/>
    <property type="evidence" value="ECO:0007669"/>
    <property type="project" value="UniProtKB-KW"/>
</dbReference>
<dbReference type="RefSeq" id="WP_210231590.1">
    <property type="nucleotide sequence ID" value="NZ_CP076022.1"/>
</dbReference>